<name>A0AAD8W1M3_LOLMU</name>
<evidence type="ECO:0000259" key="1">
    <source>
        <dbReference type="Pfam" id="PF25372"/>
    </source>
</evidence>
<dbReference type="GO" id="GO:0031146">
    <property type="term" value="P:SCF-dependent proteasomal ubiquitin-dependent protein catabolic process"/>
    <property type="evidence" value="ECO:0007669"/>
    <property type="project" value="TreeGrafter"/>
</dbReference>
<dbReference type="Gene3D" id="1.20.1280.50">
    <property type="match status" value="1"/>
</dbReference>
<protein>
    <recommendedName>
        <fullName evidence="1">F-box/LRR-repeat protein 15-like leucin rich repeat domain-containing protein</fullName>
    </recommendedName>
</protein>
<keyword evidence="3" id="KW-1185">Reference proteome</keyword>
<dbReference type="PANTHER" id="PTHR13318">
    <property type="entry name" value="PARTNER OF PAIRED, ISOFORM B-RELATED"/>
    <property type="match status" value="1"/>
</dbReference>
<evidence type="ECO:0000313" key="2">
    <source>
        <dbReference type="EMBL" id="KAK1630379.1"/>
    </source>
</evidence>
<reference evidence="2" key="1">
    <citation type="submission" date="2023-07" db="EMBL/GenBank/DDBJ databases">
        <title>A chromosome-level genome assembly of Lolium multiflorum.</title>
        <authorList>
            <person name="Chen Y."/>
            <person name="Copetti D."/>
            <person name="Kolliker R."/>
            <person name="Studer B."/>
        </authorList>
    </citation>
    <scope>NUCLEOTIDE SEQUENCE</scope>
    <source>
        <strain evidence="2">02402/16</strain>
        <tissue evidence="2">Leaf</tissue>
    </source>
</reference>
<dbReference type="FunFam" id="1.20.1280.50:FF:000023">
    <property type="entry name" value="F-box/LRR-repeat protein 4"/>
    <property type="match status" value="1"/>
</dbReference>
<dbReference type="InterPro" id="IPR057207">
    <property type="entry name" value="FBXL15_LRR"/>
</dbReference>
<comment type="caution">
    <text evidence="2">The sequence shown here is derived from an EMBL/GenBank/DDBJ whole genome shotgun (WGS) entry which is preliminary data.</text>
</comment>
<feature type="domain" description="F-box/LRR-repeat protein 15-like leucin rich repeat" evidence="1">
    <location>
        <begin position="370"/>
        <end position="472"/>
    </location>
</feature>
<evidence type="ECO:0000313" key="3">
    <source>
        <dbReference type="Proteomes" id="UP001231189"/>
    </source>
</evidence>
<dbReference type="FunFam" id="3.80.10.10:FF:000690">
    <property type="entry name" value="F-box/LRR-repeat protein 14"/>
    <property type="match status" value="1"/>
</dbReference>
<dbReference type="EMBL" id="JAUUTY010000005">
    <property type="protein sequence ID" value="KAK1630379.1"/>
    <property type="molecule type" value="Genomic_DNA"/>
</dbReference>
<dbReference type="Proteomes" id="UP001231189">
    <property type="component" value="Unassembled WGS sequence"/>
</dbReference>
<dbReference type="SUPFAM" id="SSF52047">
    <property type="entry name" value="RNI-like"/>
    <property type="match status" value="1"/>
</dbReference>
<accession>A0AAD8W1M3</accession>
<gene>
    <name evidence="2" type="ORF">QYE76_004694</name>
</gene>
<dbReference type="PANTHER" id="PTHR13318:SF182">
    <property type="entry name" value="F-BOX_LRR-REPEAT PROTEIN 14"/>
    <property type="match status" value="1"/>
</dbReference>
<dbReference type="InterPro" id="IPR032675">
    <property type="entry name" value="LRR_dom_sf"/>
</dbReference>
<proteinExistence type="predicted"/>
<dbReference type="Gene3D" id="3.80.10.10">
    <property type="entry name" value="Ribonuclease Inhibitor"/>
    <property type="match status" value="2"/>
</dbReference>
<dbReference type="InterPro" id="IPR006553">
    <property type="entry name" value="Leu-rich_rpt_Cys-con_subtyp"/>
</dbReference>
<sequence length="491" mass="55224">MMHCSMVDLPEAMLSEIIKRVTKTSDLNSISLVSKQLYSIDAVQRGAIHIGGGLCPATEALTLEALKSICSRFPNLQKVEIDYSDWIPSHGNQLDNQGILVFSSRCPSLTDITLSFCSYIDDSALGCLAYWKHLTALRLNYAPKITSSGLLSVVVGCRSLSTLHLIECDKIHNIKWLEVLGLEGSLEEFVVKNCKGISQYDLLKFGPGWMKLQKFEFEMEGEFCGRETVDYDSSYNAHNLNKYDFCCENLKDLRLARFQTWPEIGLRFVLGKCKALEKICLQYVHALNDNDMIALSRSCNNLKSISLWLRPHFYDCNYRTSFTDDSLKALARNCPMLETVELTFVFCVPEYPSETGFTHKGLLVLIQSCPVRVLMLNGAHFLDDEGMKVLWSAPFLETLELMFCELITDIGMRSVTHIPCLSNLTLRCCESVTDVGVARLVRGCMVRGRTLESLTIEGCHRVSEQAVQGAARSVHYSTAAPSHGFHKTMYY</sequence>
<dbReference type="SMART" id="SM00367">
    <property type="entry name" value="LRR_CC"/>
    <property type="match status" value="7"/>
</dbReference>
<dbReference type="AlphaFoldDB" id="A0AAD8W1M3"/>
<organism evidence="2 3">
    <name type="scientific">Lolium multiflorum</name>
    <name type="common">Italian ryegrass</name>
    <name type="synonym">Lolium perenne subsp. multiflorum</name>
    <dbReference type="NCBI Taxonomy" id="4521"/>
    <lineage>
        <taxon>Eukaryota</taxon>
        <taxon>Viridiplantae</taxon>
        <taxon>Streptophyta</taxon>
        <taxon>Embryophyta</taxon>
        <taxon>Tracheophyta</taxon>
        <taxon>Spermatophyta</taxon>
        <taxon>Magnoliopsida</taxon>
        <taxon>Liliopsida</taxon>
        <taxon>Poales</taxon>
        <taxon>Poaceae</taxon>
        <taxon>BOP clade</taxon>
        <taxon>Pooideae</taxon>
        <taxon>Poodae</taxon>
        <taxon>Poeae</taxon>
        <taxon>Poeae Chloroplast Group 2 (Poeae type)</taxon>
        <taxon>Loliodinae</taxon>
        <taxon>Loliinae</taxon>
        <taxon>Lolium</taxon>
    </lineage>
</organism>
<dbReference type="GO" id="GO:0019005">
    <property type="term" value="C:SCF ubiquitin ligase complex"/>
    <property type="evidence" value="ECO:0007669"/>
    <property type="project" value="TreeGrafter"/>
</dbReference>
<dbReference type="Pfam" id="PF25372">
    <property type="entry name" value="DUF7885"/>
    <property type="match status" value="1"/>
</dbReference>